<dbReference type="EMBL" id="CP065725">
    <property type="protein sequence ID" value="QPT40759.1"/>
    <property type="molecule type" value="Genomic_DNA"/>
</dbReference>
<accession>A0A378XFH5</accession>
<feature type="transmembrane region" description="Helical" evidence="1">
    <location>
        <begin position="121"/>
        <end position="141"/>
    </location>
</feature>
<dbReference type="STRING" id="1122619.GCA_000373745_02068"/>
<feature type="signal peptide" evidence="2">
    <location>
        <begin position="1"/>
        <end position="21"/>
    </location>
</feature>
<dbReference type="EMBL" id="UGSB01000001">
    <property type="protein sequence ID" value="SUA52655.1"/>
    <property type="molecule type" value="Genomic_DNA"/>
</dbReference>
<dbReference type="RefSeq" id="WP_018575252.1">
    <property type="nucleotide sequence ID" value="NZ_CP065725.1"/>
</dbReference>
<evidence type="ECO:0008006" key="7">
    <source>
        <dbReference type="Google" id="ProtNLM"/>
    </source>
</evidence>
<evidence type="ECO:0000313" key="6">
    <source>
        <dbReference type="Proteomes" id="UP000594903"/>
    </source>
</evidence>
<dbReference type="Proteomes" id="UP000594903">
    <property type="component" value="Chromosome"/>
</dbReference>
<keyword evidence="1" id="KW-0812">Transmembrane</keyword>
<reference evidence="3 6" key="2">
    <citation type="submission" date="2020-12" db="EMBL/GenBank/DDBJ databases">
        <title>FDA dAtabase for Regulatory Grade micrObial Sequences (FDA-ARGOS): Supporting development and validation of Infectious Disease Dx tests.</title>
        <authorList>
            <person name="Sproer C."/>
            <person name="Gronow S."/>
            <person name="Severitt S."/>
            <person name="Schroder I."/>
            <person name="Tallon L."/>
            <person name="Sadzewicz L."/>
            <person name="Zhao X."/>
            <person name="Boylan J."/>
            <person name="Ott S."/>
            <person name="Bowen H."/>
            <person name="Vavikolanu K."/>
            <person name="Mehta A."/>
            <person name="Aluvathingal J."/>
            <person name="Nadendla S."/>
            <person name="Lowell S."/>
            <person name="Myers T."/>
            <person name="Yan Y."/>
            <person name="Sichtig H."/>
        </authorList>
    </citation>
    <scope>NUCLEOTIDE SEQUENCE [LARGE SCALE GENOMIC DNA]</scope>
    <source>
        <strain evidence="3 6">FDAARGOS_872</strain>
    </source>
</reference>
<sequence length="147" mass="16149">MKRIFFAILTLFSLVPLSAHAHGVFYESYKAEAIVIHAEFAANSPARFAKLEIYKGDSALPMQEARMDESGNFAFLPPEDGTYRVLISAGSDHGEHTADFTIDANAMASEVTFEKQPFEKYIGILGSLGVIFGLFGILALLKSRRKA</sequence>
<keyword evidence="2" id="KW-0732">Signal</keyword>
<dbReference type="AlphaFoldDB" id="A0A378XFH5"/>
<dbReference type="OrthoDB" id="9815598at2"/>
<keyword evidence="1" id="KW-0472">Membrane</keyword>
<feature type="chain" id="PRO_5016664251" description="Nickel uptake substrate-specific transmembrane region" evidence="2">
    <location>
        <begin position="22"/>
        <end position="147"/>
    </location>
</feature>
<dbReference type="Proteomes" id="UP000254603">
    <property type="component" value="Unassembled WGS sequence"/>
</dbReference>
<evidence type="ECO:0000256" key="2">
    <source>
        <dbReference type="SAM" id="SignalP"/>
    </source>
</evidence>
<reference evidence="4 5" key="1">
    <citation type="submission" date="2018-06" db="EMBL/GenBank/DDBJ databases">
        <authorList>
            <consortium name="Pathogen Informatics"/>
            <person name="Doyle S."/>
        </authorList>
    </citation>
    <scope>NUCLEOTIDE SEQUENCE [LARGE SCALE GENOMIC DNA]</scope>
    <source>
        <strain evidence="4 5">NCTC11997</strain>
    </source>
</reference>
<keyword evidence="1" id="KW-1133">Transmembrane helix</keyword>
<protein>
    <recommendedName>
        <fullName evidence="7">Nickel uptake substrate-specific transmembrane region</fullName>
    </recommendedName>
</protein>
<evidence type="ECO:0000313" key="3">
    <source>
        <dbReference type="EMBL" id="QPT40759.1"/>
    </source>
</evidence>
<proteinExistence type="predicted"/>
<name>A0A378XFH5_9BURK</name>
<keyword evidence="6" id="KW-1185">Reference proteome</keyword>
<gene>
    <name evidence="3" type="ORF">I6G29_04065</name>
    <name evidence="4" type="ORF">NCTC11997_00864</name>
</gene>
<evidence type="ECO:0000256" key="1">
    <source>
        <dbReference type="SAM" id="Phobius"/>
    </source>
</evidence>
<organism evidence="4 5">
    <name type="scientific">Oligella ureolytica</name>
    <dbReference type="NCBI Taxonomy" id="90244"/>
    <lineage>
        <taxon>Bacteria</taxon>
        <taxon>Pseudomonadati</taxon>
        <taxon>Pseudomonadota</taxon>
        <taxon>Betaproteobacteria</taxon>
        <taxon>Burkholderiales</taxon>
        <taxon>Alcaligenaceae</taxon>
        <taxon>Oligella</taxon>
    </lineage>
</organism>
<evidence type="ECO:0000313" key="5">
    <source>
        <dbReference type="Proteomes" id="UP000254603"/>
    </source>
</evidence>
<evidence type="ECO:0000313" key="4">
    <source>
        <dbReference type="EMBL" id="SUA52655.1"/>
    </source>
</evidence>